<dbReference type="AlphaFoldDB" id="A0A7I4F2B8"/>
<dbReference type="Proteomes" id="UP000006727">
    <property type="component" value="Chromosome 12"/>
</dbReference>
<reference evidence="1 2" key="1">
    <citation type="journal article" date="2008" name="Science">
        <title>The Physcomitrella genome reveals evolutionary insights into the conquest of land by plants.</title>
        <authorList>
            <person name="Rensing S."/>
            <person name="Lang D."/>
            <person name="Zimmer A."/>
            <person name="Terry A."/>
            <person name="Salamov A."/>
            <person name="Shapiro H."/>
            <person name="Nishiyama T."/>
            <person name="Perroud P.-F."/>
            <person name="Lindquist E."/>
            <person name="Kamisugi Y."/>
            <person name="Tanahashi T."/>
            <person name="Sakakibara K."/>
            <person name="Fujita T."/>
            <person name="Oishi K."/>
            <person name="Shin-I T."/>
            <person name="Kuroki Y."/>
            <person name="Toyoda A."/>
            <person name="Suzuki Y."/>
            <person name="Hashimoto A."/>
            <person name="Yamaguchi K."/>
            <person name="Sugano A."/>
            <person name="Kohara Y."/>
            <person name="Fujiyama A."/>
            <person name="Anterola A."/>
            <person name="Aoki S."/>
            <person name="Ashton N."/>
            <person name="Barbazuk W.B."/>
            <person name="Barker E."/>
            <person name="Bennetzen J."/>
            <person name="Bezanilla M."/>
            <person name="Blankenship R."/>
            <person name="Cho S.H."/>
            <person name="Dutcher S."/>
            <person name="Estelle M."/>
            <person name="Fawcett J.A."/>
            <person name="Gundlach H."/>
            <person name="Hanada K."/>
            <person name="Heyl A."/>
            <person name="Hicks K.A."/>
            <person name="Hugh J."/>
            <person name="Lohr M."/>
            <person name="Mayer K."/>
            <person name="Melkozernov A."/>
            <person name="Murata T."/>
            <person name="Nelson D."/>
            <person name="Pils B."/>
            <person name="Prigge M."/>
            <person name="Reiss B."/>
            <person name="Renner T."/>
            <person name="Rombauts S."/>
            <person name="Rushton P."/>
            <person name="Sanderfoot A."/>
            <person name="Schween G."/>
            <person name="Shiu S.-H."/>
            <person name="Stueber K."/>
            <person name="Theodoulou F.L."/>
            <person name="Tu H."/>
            <person name="Van de Peer Y."/>
            <person name="Verrier P.J."/>
            <person name="Waters E."/>
            <person name="Wood A."/>
            <person name="Yang L."/>
            <person name="Cove D."/>
            <person name="Cuming A."/>
            <person name="Hasebe M."/>
            <person name="Lucas S."/>
            <person name="Mishler D.B."/>
            <person name="Reski R."/>
            <person name="Grigoriev I."/>
            <person name="Quatrano R.S."/>
            <person name="Boore J.L."/>
        </authorList>
    </citation>
    <scope>NUCLEOTIDE SEQUENCE [LARGE SCALE GENOMIC DNA]</scope>
    <source>
        <strain evidence="1 2">cv. Gransden 2004</strain>
    </source>
</reference>
<evidence type="ECO:0000313" key="1">
    <source>
        <dbReference type="EnsemblPlants" id="Pp3c12_9519V3.1"/>
    </source>
</evidence>
<reference evidence="1 2" key="2">
    <citation type="journal article" date="2018" name="Plant J.">
        <title>The Physcomitrella patens chromosome-scale assembly reveals moss genome structure and evolution.</title>
        <authorList>
            <person name="Lang D."/>
            <person name="Ullrich K.K."/>
            <person name="Murat F."/>
            <person name="Fuchs J."/>
            <person name="Jenkins J."/>
            <person name="Haas F.B."/>
            <person name="Piednoel M."/>
            <person name="Gundlach H."/>
            <person name="Van Bel M."/>
            <person name="Meyberg R."/>
            <person name="Vives C."/>
            <person name="Morata J."/>
            <person name="Symeonidi A."/>
            <person name="Hiss M."/>
            <person name="Muchero W."/>
            <person name="Kamisugi Y."/>
            <person name="Saleh O."/>
            <person name="Blanc G."/>
            <person name="Decker E.L."/>
            <person name="van Gessel N."/>
            <person name="Grimwood J."/>
            <person name="Hayes R.D."/>
            <person name="Graham S.W."/>
            <person name="Gunter L.E."/>
            <person name="McDaniel S.F."/>
            <person name="Hoernstein S.N.W."/>
            <person name="Larsson A."/>
            <person name="Li F.W."/>
            <person name="Perroud P.F."/>
            <person name="Phillips J."/>
            <person name="Ranjan P."/>
            <person name="Rokshar D.S."/>
            <person name="Rothfels C.J."/>
            <person name="Schneider L."/>
            <person name="Shu S."/>
            <person name="Stevenson D.W."/>
            <person name="Thummler F."/>
            <person name="Tillich M."/>
            <person name="Villarreal Aguilar J.C."/>
            <person name="Widiez T."/>
            <person name="Wong G.K."/>
            <person name="Wymore A."/>
            <person name="Zhang Y."/>
            <person name="Zimmer A.D."/>
            <person name="Quatrano R.S."/>
            <person name="Mayer K.F.X."/>
            <person name="Goodstein D."/>
            <person name="Casacuberta J.M."/>
            <person name="Vandepoele K."/>
            <person name="Reski R."/>
            <person name="Cuming A.C."/>
            <person name="Tuskan G.A."/>
            <person name="Maumus F."/>
            <person name="Salse J."/>
            <person name="Schmutz J."/>
            <person name="Rensing S.A."/>
        </authorList>
    </citation>
    <scope>NUCLEOTIDE SEQUENCE [LARGE SCALE GENOMIC DNA]</scope>
    <source>
        <strain evidence="1 2">cv. Gransden 2004</strain>
    </source>
</reference>
<dbReference type="Gramene" id="Pp3c12_9519V3.1">
    <property type="protein sequence ID" value="Pp3c12_9519V3.1"/>
    <property type="gene ID" value="Pp3c12_9519"/>
</dbReference>
<reference evidence="1" key="3">
    <citation type="submission" date="2020-12" db="UniProtKB">
        <authorList>
            <consortium name="EnsemblPlants"/>
        </authorList>
    </citation>
    <scope>IDENTIFICATION</scope>
</reference>
<sequence length="94" mass="10057">MAVAAVTPRHPPTVPILGLLVIHDVGTTVRYPGNAHAGPWLPCLLLRVEEVHVAILQCVIGLLGMTASTASVYHRYPSKTSSIATLNHRDPSQT</sequence>
<accession>A0A7I4F2B8</accession>
<evidence type="ECO:0000313" key="2">
    <source>
        <dbReference type="Proteomes" id="UP000006727"/>
    </source>
</evidence>
<name>A0A7I4F2B8_PHYPA</name>
<dbReference type="EMBL" id="ABEU02000012">
    <property type="status" value="NOT_ANNOTATED_CDS"/>
    <property type="molecule type" value="Genomic_DNA"/>
</dbReference>
<dbReference type="EnsemblPlants" id="Pp3c12_9519V3.1">
    <property type="protein sequence ID" value="Pp3c12_9519V3.1"/>
    <property type="gene ID" value="Pp3c12_9519"/>
</dbReference>
<keyword evidence="2" id="KW-1185">Reference proteome</keyword>
<proteinExistence type="predicted"/>
<protein>
    <submittedName>
        <fullName evidence="1">Uncharacterized protein</fullName>
    </submittedName>
</protein>
<organism evidence="1 2">
    <name type="scientific">Physcomitrium patens</name>
    <name type="common">Spreading-leaved earth moss</name>
    <name type="synonym">Physcomitrella patens</name>
    <dbReference type="NCBI Taxonomy" id="3218"/>
    <lineage>
        <taxon>Eukaryota</taxon>
        <taxon>Viridiplantae</taxon>
        <taxon>Streptophyta</taxon>
        <taxon>Embryophyta</taxon>
        <taxon>Bryophyta</taxon>
        <taxon>Bryophytina</taxon>
        <taxon>Bryopsida</taxon>
        <taxon>Funariidae</taxon>
        <taxon>Funariales</taxon>
        <taxon>Funariaceae</taxon>
        <taxon>Physcomitrium</taxon>
    </lineage>
</organism>
<dbReference type="InParanoid" id="A0A7I4F2B8"/>